<feature type="compositionally biased region" description="Basic and acidic residues" evidence="2">
    <location>
        <begin position="820"/>
        <end position="834"/>
    </location>
</feature>
<evidence type="ECO:0000313" key="3">
    <source>
        <dbReference type="EMBL" id="RHZ72455.1"/>
    </source>
</evidence>
<dbReference type="EMBL" id="PQFF01000224">
    <property type="protein sequence ID" value="RHZ72455.1"/>
    <property type="molecule type" value="Genomic_DNA"/>
</dbReference>
<evidence type="ECO:0000256" key="1">
    <source>
        <dbReference type="SAM" id="Coils"/>
    </source>
</evidence>
<protein>
    <submittedName>
        <fullName evidence="3">Uncharacterized protein</fullName>
    </submittedName>
</protein>
<keyword evidence="1" id="KW-0175">Coiled coil</keyword>
<dbReference type="OrthoDB" id="2427280at2759"/>
<feature type="region of interest" description="Disordered" evidence="2">
    <location>
        <begin position="789"/>
        <end position="844"/>
    </location>
</feature>
<feature type="compositionally biased region" description="Polar residues" evidence="2">
    <location>
        <begin position="1001"/>
        <end position="1013"/>
    </location>
</feature>
<dbReference type="AlphaFoldDB" id="A0A397IA23"/>
<evidence type="ECO:0000256" key="2">
    <source>
        <dbReference type="SAM" id="MobiDB-lite"/>
    </source>
</evidence>
<name>A0A397IA23_9GLOM</name>
<reference evidence="3 4" key="1">
    <citation type="submission" date="2018-08" db="EMBL/GenBank/DDBJ databases">
        <title>Genome and evolution of the arbuscular mycorrhizal fungus Diversispora epigaea (formerly Glomus versiforme) and its bacterial endosymbionts.</title>
        <authorList>
            <person name="Sun X."/>
            <person name="Fei Z."/>
            <person name="Harrison M."/>
        </authorList>
    </citation>
    <scope>NUCLEOTIDE SEQUENCE [LARGE SCALE GENOMIC DNA]</scope>
    <source>
        <strain evidence="3 4">IT104</strain>
    </source>
</reference>
<dbReference type="Proteomes" id="UP000266861">
    <property type="component" value="Unassembled WGS sequence"/>
</dbReference>
<sequence>MTSSSINIITNNISVIIKKTSLSYFDSSKNKSNNNNNNNNNNNILTENSNILQTNKLPRLPDRSLTTRNYGAAPNMQRGNYNNVHQRCDDFIIEIEPYSYSSVAFGGCNSSYNNGGTSTISPHLSTNSPSSISDGQSLSMVTANRLREFESHIHYQSEQLKSILWERDDLKYRNNNLEVQAKKMHEQLNYFDKLFKERENLRMQNESLNNNLRQLQSIVAQSNKERDDTRGKYQLLELYISQMQEKLSNHEMMILELNNAKNKISEINNENKNLHEEAIRLRKQNDNLAAGMGRLQDELNFFIKQRDELSSENFLLISKSDLILTESDQIQQQNSELALELENQQKEYEKLRGQRDEVKLQNYTLISENERLQNQLTKYLNEMLILRQSDSTASVSTVSEFANSEFGDEDEDCQSITTVTSIEQHEQQENKEHTDAKLGIIKIINQYDDISTSSELIRKNNYELLEKLHNQLDTIILQRDYLLNENSSLKSQVENLQKERNDILSKHDSLNSQHEQLKTECTQIRQHRDELSSQNDLIKSDNYSLIIQLEHQQSECNLICERRDELDKDLKDVMANNNILTLQMEKLQIDIDTINKDNYELKNKNMLETSKLLQLQTELSTLTQVNENLSNGKNSLTSQLEQTRKDHDQQRGELLSKNSMISSQLVQLQEELNLLNQKQSELTVEQSQFKQLQINYDFMTKEKDQLQEELNTFHQNYDDSISNNNILRSQIKQLQTELEQMSLNRDENNHLREHELKKLQDYDSIMHERDELKNQIALLISRNEQLKEGNNNLNSQRDVESNQDTLTDINIIRKKSVKQPQKEQPEKQQHEEKQQQQQRGTSKIPLAKRVMYSRHSTYIYTEPSQMDSPSKARRSLEETTTVSTTSPRQSTYITQPISKRASLYNDGSFEDSGIFVSRQVSPVPTQYNIISYEDQNNNRRTSLYNKHSKKTSQESLRSLASTTSNMAPSVHMVGFGSTSVSRRTSMYNTTKPLPNIPGKEPTSSSATNNTLSKKPTKLSRRLSGSLRNKSQKPIPTCQHCEQKPCKKNFTGYSKYCSSNCKSLAKQEDTASVISEKSIE</sequence>
<gene>
    <name evidence="3" type="ORF">Glove_242g111</name>
</gene>
<feature type="compositionally biased region" description="Polar residues" evidence="2">
    <location>
        <begin position="789"/>
        <end position="808"/>
    </location>
</feature>
<organism evidence="3 4">
    <name type="scientific">Diversispora epigaea</name>
    <dbReference type="NCBI Taxonomy" id="1348612"/>
    <lineage>
        <taxon>Eukaryota</taxon>
        <taxon>Fungi</taxon>
        <taxon>Fungi incertae sedis</taxon>
        <taxon>Mucoromycota</taxon>
        <taxon>Glomeromycotina</taxon>
        <taxon>Glomeromycetes</taxon>
        <taxon>Diversisporales</taxon>
        <taxon>Diversisporaceae</taxon>
        <taxon>Diversispora</taxon>
    </lineage>
</organism>
<feature type="region of interest" description="Disordered" evidence="2">
    <location>
        <begin position="861"/>
        <end position="889"/>
    </location>
</feature>
<feature type="region of interest" description="Disordered" evidence="2">
    <location>
        <begin position="985"/>
        <end position="1037"/>
    </location>
</feature>
<feature type="coiled-coil region" evidence="1">
    <location>
        <begin position="167"/>
        <end position="389"/>
    </location>
</feature>
<dbReference type="STRING" id="1348612.A0A397IA23"/>
<proteinExistence type="predicted"/>
<accession>A0A397IA23</accession>
<keyword evidence="4" id="KW-1185">Reference proteome</keyword>
<dbReference type="Gene3D" id="1.20.5.1000">
    <property type="entry name" value="arf6 gtpase in complex with a specific effector, jip4"/>
    <property type="match status" value="1"/>
</dbReference>
<comment type="caution">
    <text evidence="3">The sequence shown here is derived from an EMBL/GenBank/DDBJ whole genome shotgun (WGS) entry which is preliminary data.</text>
</comment>
<evidence type="ECO:0000313" key="4">
    <source>
        <dbReference type="Proteomes" id="UP000266861"/>
    </source>
</evidence>
<feature type="compositionally biased region" description="Low complexity" evidence="2">
    <location>
        <begin position="879"/>
        <end position="889"/>
    </location>
</feature>
<feature type="coiled-coil region" evidence="1">
    <location>
        <begin position="479"/>
        <end position="534"/>
    </location>
</feature>